<keyword evidence="1" id="KW-0472">Membrane</keyword>
<dbReference type="Proteomes" id="UP000007755">
    <property type="component" value="Unassembled WGS sequence"/>
</dbReference>
<dbReference type="InParanoid" id="F4W9Z1"/>
<evidence type="ECO:0000256" key="1">
    <source>
        <dbReference type="SAM" id="Phobius"/>
    </source>
</evidence>
<dbReference type="AlphaFoldDB" id="F4W9Z1"/>
<proteinExistence type="predicted"/>
<keyword evidence="3" id="KW-1185">Reference proteome</keyword>
<keyword evidence="1" id="KW-0812">Transmembrane</keyword>
<keyword evidence="1" id="KW-1133">Transmembrane helix</keyword>
<evidence type="ECO:0000313" key="3">
    <source>
        <dbReference type="Proteomes" id="UP000007755"/>
    </source>
</evidence>
<name>F4W9Z1_ACREC</name>
<gene>
    <name evidence="2" type="ORF">G5I_02301</name>
</gene>
<reference evidence="2" key="1">
    <citation type="submission" date="2011-02" db="EMBL/GenBank/DDBJ databases">
        <title>The genome of the leaf-cutting ant Acromyrmex echinatior suggests key adaptations to social evolution and fungus farming.</title>
        <authorList>
            <person name="Nygaard S."/>
            <person name="Zhang G."/>
        </authorList>
    </citation>
    <scope>NUCLEOTIDE SEQUENCE</scope>
</reference>
<accession>F4W9Z1</accession>
<organism evidence="3">
    <name type="scientific">Acromyrmex echinatior</name>
    <name type="common">Panamanian leafcutter ant</name>
    <name type="synonym">Acromyrmex octospinosus echinatior</name>
    <dbReference type="NCBI Taxonomy" id="103372"/>
    <lineage>
        <taxon>Eukaryota</taxon>
        <taxon>Metazoa</taxon>
        <taxon>Ecdysozoa</taxon>
        <taxon>Arthropoda</taxon>
        <taxon>Hexapoda</taxon>
        <taxon>Insecta</taxon>
        <taxon>Pterygota</taxon>
        <taxon>Neoptera</taxon>
        <taxon>Endopterygota</taxon>
        <taxon>Hymenoptera</taxon>
        <taxon>Apocrita</taxon>
        <taxon>Aculeata</taxon>
        <taxon>Formicoidea</taxon>
        <taxon>Formicidae</taxon>
        <taxon>Myrmicinae</taxon>
        <taxon>Acromyrmex</taxon>
    </lineage>
</organism>
<dbReference type="EMBL" id="GL888035">
    <property type="protein sequence ID" value="EGI68981.1"/>
    <property type="molecule type" value="Genomic_DNA"/>
</dbReference>
<protein>
    <submittedName>
        <fullName evidence="2">Uncharacterized protein</fullName>
    </submittedName>
</protein>
<sequence>MFERTDVATGAEIVALRALVAALRTLAAALRASVAALHASVAALIRSFFPLLFLFALWCHGVPRADLVDNLPDFLEEIPLFERSKIVTQQDGAHNSLLKVHAIVE</sequence>
<feature type="transmembrane region" description="Helical" evidence="1">
    <location>
        <begin position="37"/>
        <end position="58"/>
    </location>
</feature>
<evidence type="ECO:0000313" key="2">
    <source>
        <dbReference type="EMBL" id="EGI68981.1"/>
    </source>
</evidence>